<feature type="transmembrane region" description="Helical" evidence="2">
    <location>
        <begin position="285"/>
        <end position="309"/>
    </location>
</feature>
<reference evidence="4" key="1">
    <citation type="journal article" date="2014" name="Int. J. Syst. Evol. Microbiol.">
        <title>Complete genome sequence of Corynebacterium casei LMG S-19264T (=DSM 44701T), isolated from a smear-ripened cheese.</title>
        <authorList>
            <consortium name="US DOE Joint Genome Institute (JGI-PGF)"/>
            <person name="Walter F."/>
            <person name="Albersmeier A."/>
            <person name="Kalinowski J."/>
            <person name="Ruckert C."/>
        </authorList>
    </citation>
    <scope>NUCLEOTIDE SEQUENCE</scope>
    <source>
        <strain evidence="4">CGMCC 1.15758</strain>
    </source>
</reference>
<evidence type="ECO:0000256" key="2">
    <source>
        <dbReference type="SAM" id="Phobius"/>
    </source>
</evidence>
<evidence type="ECO:0000313" key="4">
    <source>
        <dbReference type="EMBL" id="GGG04010.1"/>
    </source>
</evidence>
<dbReference type="RefSeq" id="WP_117003492.1">
    <property type="nucleotide sequence ID" value="NZ_BMJS01000029.1"/>
</dbReference>
<feature type="transmembrane region" description="Helical" evidence="2">
    <location>
        <begin position="315"/>
        <end position="333"/>
    </location>
</feature>
<evidence type="ECO:0000259" key="3">
    <source>
        <dbReference type="Pfam" id="PF20155"/>
    </source>
</evidence>
<name>A0A8J3E9J3_9GAMM</name>
<gene>
    <name evidence="4" type="ORF">GCM10010995_21870</name>
</gene>
<keyword evidence="2" id="KW-1133">Transmembrane helix</keyword>
<keyword evidence="5" id="KW-1185">Reference proteome</keyword>
<organism evidence="4 5">
    <name type="scientific">Cysteiniphilum litorale</name>
    <dbReference type="NCBI Taxonomy" id="2056700"/>
    <lineage>
        <taxon>Bacteria</taxon>
        <taxon>Pseudomonadati</taxon>
        <taxon>Pseudomonadota</taxon>
        <taxon>Gammaproteobacteria</taxon>
        <taxon>Thiotrichales</taxon>
        <taxon>Fastidiosibacteraceae</taxon>
        <taxon>Cysteiniphilum</taxon>
    </lineage>
</organism>
<dbReference type="Pfam" id="PF20155">
    <property type="entry name" value="TMP_3"/>
    <property type="match status" value="1"/>
</dbReference>
<dbReference type="Proteomes" id="UP000636949">
    <property type="component" value="Unassembled WGS sequence"/>
</dbReference>
<dbReference type="EMBL" id="BMJS01000029">
    <property type="protein sequence ID" value="GGG04010.1"/>
    <property type="molecule type" value="Genomic_DNA"/>
</dbReference>
<dbReference type="AlphaFoldDB" id="A0A8J3E9J3"/>
<protein>
    <recommendedName>
        <fullName evidence="3">Tape measure protein N-terminal domain-containing protein</fullName>
    </recommendedName>
</protein>
<evidence type="ECO:0000313" key="5">
    <source>
        <dbReference type="Proteomes" id="UP000636949"/>
    </source>
</evidence>
<sequence length="621" mass="67527">MATTVIDTLLTWLKFDSDTTGVVKAEKEMHNLEKRTKEVNEVMEAFKRTLEFVGAAFAVDKIVELNNEYDITENKLKSVGLAGKQLTDVTDQILKISNATGTSLEANAELYQQLSVSLGEAANNAEKLKVMDTLTKIFAINGTEVSQSKRAIQDMSKALEGSTVRYQEIKQAMNDVPALQQVISKHFKQLGTTWTDALQGNKFSTKEFIKILTQANVDVTKQFKLTARTIPQAFMALKNSLSVFFGQLGDTSGAVSGFTDILDSLADKVAQVTDWIAKNAQKVKAFAQAIGIFLSMLAIRFGILAAIAIAPFLPMIAAISALILIIQDLYVFLDGGNSAFGDWLQSIGWTKKDIEDLRKKIHEFINYVTSHLPKVTDAVRLLGEAIAGLAAAWGIKKAYDFVKAMGKVAASITGIKKAKDMLKASETVAKTGATVEEGAATAAGGASITAVAGEALKIFLTRASAVASMLIPKTLGDSTRFHAKDGKPDFSKQKVFENLPAQAAGTLYLSDMKEIEHLKFINMIGSIAKTTKHYTDNLRGLLSQNHILQMSYSPSYIPTHANTAPNITQHMSVNVKADGATSTELGQQIAMQTQNVFRQSTQSLQAIFKNAALNHDSRIKR</sequence>
<evidence type="ECO:0000256" key="1">
    <source>
        <dbReference type="SAM" id="Coils"/>
    </source>
</evidence>
<feature type="coiled-coil region" evidence="1">
    <location>
        <begin position="22"/>
        <end position="75"/>
    </location>
</feature>
<keyword evidence="2" id="KW-0812">Transmembrane</keyword>
<proteinExistence type="predicted"/>
<keyword evidence="1" id="KW-0175">Coiled coil</keyword>
<comment type="caution">
    <text evidence="4">The sequence shown here is derived from an EMBL/GenBank/DDBJ whole genome shotgun (WGS) entry which is preliminary data.</text>
</comment>
<dbReference type="InterPro" id="IPR013491">
    <property type="entry name" value="Tape_meas_N"/>
</dbReference>
<accession>A0A8J3E9J3</accession>
<keyword evidence="2" id="KW-0472">Membrane</keyword>
<reference evidence="4" key="2">
    <citation type="submission" date="2020-09" db="EMBL/GenBank/DDBJ databases">
        <authorList>
            <person name="Sun Q."/>
            <person name="Zhou Y."/>
        </authorList>
    </citation>
    <scope>NUCLEOTIDE SEQUENCE</scope>
    <source>
        <strain evidence="4">CGMCC 1.15758</strain>
    </source>
</reference>
<feature type="domain" description="Tape measure protein N-terminal" evidence="3">
    <location>
        <begin position="61"/>
        <end position="249"/>
    </location>
</feature>